<keyword evidence="2" id="KW-1185">Reference proteome</keyword>
<evidence type="ECO:0000313" key="2">
    <source>
        <dbReference type="Proteomes" id="UP000005953"/>
    </source>
</evidence>
<comment type="caution">
    <text evidence="1">The sequence shown here is derived from an EMBL/GenBank/DDBJ whole genome shotgun (WGS) entry which is preliminary data.</text>
</comment>
<organism evidence="1 2">
    <name type="scientific">Reinekea blandensis MED297</name>
    <dbReference type="NCBI Taxonomy" id="314283"/>
    <lineage>
        <taxon>Bacteria</taxon>
        <taxon>Pseudomonadati</taxon>
        <taxon>Pseudomonadota</taxon>
        <taxon>Gammaproteobacteria</taxon>
        <taxon>Oceanospirillales</taxon>
        <taxon>Saccharospirillaceae</taxon>
        <taxon>Reinekea</taxon>
    </lineage>
</organism>
<proteinExistence type="predicted"/>
<reference evidence="1 2" key="1">
    <citation type="submission" date="2006-02" db="EMBL/GenBank/DDBJ databases">
        <authorList>
            <person name="Pinhassi J."/>
            <person name="Pedros-Alio C."/>
            <person name="Ferriera S."/>
            <person name="Johnson J."/>
            <person name="Kravitz S."/>
            <person name="Halpern A."/>
            <person name="Remington K."/>
            <person name="Beeson K."/>
            <person name="Tran B."/>
            <person name="Rogers Y.-H."/>
            <person name="Friedman R."/>
            <person name="Venter J.C."/>
        </authorList>
    </citation>
    <scope>NUCLEOTIDE SEQUENCE [LARGE SCALE GENOMIC DNA]</scope>
    <source>
        <strain evidence="1 2">MED297</strain>
    </source>
</reference>
<dbReference type="STRING" id="314283.MED297_18318"/>
<dbReference type="AlphaFoldDB" id="A4BET5"/>
<accession>A4BET5</accession>
<sequence length="35" mass="3914">MDVENKDVFVERITTILAAIHLRATFLSAGLINKL</sequence>
<protein>
    <submittedName>
        <fullName evidence="1">Uncharacterized protein</fullName>
    </submittedName>
</protein>
<gene>
    <name evidence="1" type="ORF">MED297_18318</name>
</gene>
<name>A4BET5_9GAMM</name>
<dbReference type="EMBL" id="AAOE01000011">
    <property type="protein sequence ID" value="EAR09270.1"/>
    <property type="molecule type" value="Genomic_DNA"/>
</dbReference>
<evidence type="ECO:0000313" key="1">
    <source>
        <dbReference type="EMBL" id="EAR09270.1"/>
    </source>
</evidence>
<dbReference type="HOGENOM" id="CLU_203278_0_0_6"/>
<dbReference type="Proteomes" id="UP000005953">
    <property type="component" value="Unassembled WGS sequence"/>
</dbReference>